<proteinExistence type="inferred from homology"/>
<evidence type="ECO:0000313" key="4">
    <source>
        <dbReference type="Proteomes" id="UP000010556"/>
    </source>
</evidence>
<dbReference type="Gene3D" id="1.10.275.10">
    <property type="entry name" value="Fumarase/aspartase (N-terminal domain)"/>
    <property type="match status" value="2"/>
</dbReference>
<dbReference type="InterPro" id="IPR001106">
    <property type="entry name" value="Aromatic_Lyase"/>
</dbReference>
<evidence type="ECO:0000256" key="1">
    <source>
        <dbReference type="ARBA" id="ARBA00007238"/>
    </source>
</evidence>
<dbReference type="InterPro" id="IPR022313">
    <property type="entry name" value="Phe/His_NH3-lyase_AS"/>
</dbReference>
<dbReference type="InterPro" id="IPR008948">
    <property type="entry name" value="L-Aspartase-like"/>
</dbReference>
<protein>
    <submittedName>
        <fullName evidence="3">Histidine ammonia-lyase</fullName>
    </submittedName>
</protein>
<dbReference type="PROSITE" id="PS00488">
    <property type="entry name" value="PAL_HISTIDASE"/>
    <property type="match status" value="1"/>
</dbReference>
<keyword evidence="3" id="KW-0456">Lyase</keyword>
<dbReference type="Gene3D" id="1.20.200.10">
    <property type="entry name" value="Fumarase/aspartase (Central domain)"/>
    <property type="match status" value="3"/>
</dbReference>
<dbReference type="CDD" id="cd00332">
    <property type="entry name" value="PAL-HAL"/>
    <property type="match status" value="1"/>
</dbReference>
<comment type="similarity">
    <text evidence="1">Belongs to the PAL/histidase family.</text>
</comment>
<dbReference type="PANTHER" id="PTHR10362">
    <property type="entry name" value="HISTIDINE AMMONIA-LYASE"/>
    <property type="match status" value="1"/>
</dbReference>
<keyword evidence="4" id="KW-1185">Reference proteome</keyword>
<organism evidence="3 4">
    <name type="scientific">Myotis davidii</name>
    <name type="common">David's myotis</name>
    <dbReference type="NCBI Taxonomy" id="225400"/>
    <lineage>
        <taxon>Eukaryota</taxon>
        <taxon>Metazoa</taxon>
        <taxon>Chordata</taxon>
        <taxon>Craniata</taxon>
        <taxon>Vertebrata</taxon>
        <taxon>Euteleostomi</taxon>
        <taxon>Mammalia</taxon>
        <taxon>Eutheria</taxon>
        <taxon>Laurasiatheria</taxon>
        <taxon>Chiroptera</taxon>
        <taxon>Yangochiroptera</taxon>
        <taxon>Vespertilionidae</taxon>
        <taxon>Myotis</taxon>
    </lineage>
</organism>
<dbReference type="Gene3D" id="3.10.20.90">
    <property type="entry name" value="Phosphatidylinositol 3-kinase Catalytic Subunit, Chain A, domain 1"/>
    <property type="match status" value="1"/>
</dbReference>
<dbReference type="FunFam" id="3.10.20.90:FF:000111">
    <property type="entry name" value="Histidine ammonia-lyase"/>
    <property type="match status" value="1"/>
</dbReference>
<dbReference type="Pfam" id="PF12053">
    <property type="entry name" value="Par3_HAL_N_term"/>
    <property type="match status" value="1"/>
</dbReference>
<feature type="domain" description="Par3/HAL N-terminal" evidence="2">
    <location>
        <begin position="13"/>
        <end position="78"/>
    </location>
</feature>
<dbReference type="InterPro" id="IPR024083">
    <property type="entry name" value="Fumarase/histidase_N"/>
</dbReference>
<dbReference type="SUPFAM" id="SSF48557">
    <property type="entry name" value="L-aspartase-like"/>
    <property type="match status" value="1"/>
</dbReference>
<accession>L5M8G2</accession>
<sequence>MPRYTVHVRGEWLAVPCKDAQLTVGWLGREAVRRYIKNKPDNGGFASVDDVHFLVRRCKGLGLLDNEDPLEVALEDNEFVEVAKLFRLTETPSFVQYIELDGDSLTTEDLVNLGKGRYKIKLTPTAEKKVQKSREVIDSIIKEKTERSSPGITVVYSLPASCLPYVPEKGTVGASGDLAPLSHLALGLTGEGKMWSPKSGWADAKYVLEAHGLKPIVLKPKEGLALINGTQMITSLGCEAVERASAIARQADIVAALTLEVLKGTTKAFDTESHRFCDRVQDAYTLRCCPQVHGVANDTIAFVKKLITTELNSATDNPALDYLAIGVHELAAISERRIERLCNPSLSELPAFLVAEGGLNSGFMIAHCTAAALVSESKALCHPSSVDSLSTSAATEDHVSMGGWAARKALRVIEHVEQVLAIELLAACQGIEFLRPLRTTTPLEKVYDLVRSVVRPWIKDRFMAPDIEAAHRLLVDQQAS</sequence>
<name>L5M8G2_MYODS</name>
<dbReference type="EMBL" id="KB102794">
    <property type="protein sequence ID" value="ELK34919.1"/>
    <property type="molecule type" value="Genomic_DNA"/>
</dbReference>
<dbReference type="Pfam" id="PF00221">
    <property type="entry name" value="Lyase_aromatic"/>
    <property type="match status" value="2"/>
</dbReference>
<dbReference type="AlphaFoldDB" id="L5M8G2"/>
<dbReference type="InterPro" id="IPR021922">
    <property type="entry name" value="Par3/HAL_N"/>
</dbReference>
<dbReference type="Proteomes" id="UP000010556">
    <property type="component" value="Unassembled WGS sequence"/>
</dbReference>
<dbReference type="GO" id="GO:0016841">
    <property type="term" value="F:ammonia-lyase activity"/>
    <property type="evidence" value="ECO:0007669"/>
    <property type="project" value="InterPro"/>
</dbReference>
<reference evidence="4" key="1">
    <citation type="journal article" date="2013" name="Science">
        <title>Comparative analysis of bat genomes provides insight into the evolution of flight and immunity.</title>
        <authorList>
            <person name="Zhang G."/>
            <person name="Cowled C."/>
            <person name="Shi Z."/>
            <person name="Huang Z."/>
            <person name="Bishop-Lilly K.A."/>
            <person name="Fang X."/>
            <person name="Wynne J.W."/>
            <person name="Xiong Z."/>
            <person name="Baker M.L."/>
            <person name="Zhao W."/>
            <person name="Tachedjian M."/>
            <person name="Zhu Y."/>
            <person name="Zhou P."/>
            <person name="Jiang X."/>
            <person name="Ng J."/>
            <person name="Yang L."/>
            <person name="Wu L."/>
            <person name="Xiao J."/>
            <person name="Feng Y."/>
            <person name="Chen Y."/>
            <person name="Sun X."/>
            <person name="Zhang Y."/>
            <person name="Marsh G.A."/>
            <person name="Crameri G."/>
            <person name="Broder C.C."/>
            <person name="Frey K.G."/>
            <person name="Wang L.F."/>
            <person name="Wang J."/>
        </authorList>
    </citation>
    <scope>NUCLEOTIDE SEQUENCE [LARGE SCALE GENOMIC DNA]</scope>
</reference>
<evidence type="ECO:0000259" key="2">
    <source>
        <dbReference type="Pfam" id="PF12053"/>
    </source>
</evidence>
<gene>
    <name evidence="3" type="ORF">MDA_GLEAN10016078</name>
</gene>
<evidence type="ECO:0000313" key="3">
    <source>
        <dbReference type="EMBL" id="ELK34919.1"/>
    </source>
</evidence>